<evidence type="ECO:0000256" key="2">
    <source>
        <dbReference type="SAM" id="Phobius"/>
    </source>
</evidence>
<organism evidence="3 4">
    <name type="scientific">Pythium insidiosum</name>
    <name type="common">Pythiosis disease agent</name>
    <dbReference type="NCBI Taxonomy" id="114742"/>
    <lineage>
        <taxon>Eukaryota</taxon>
        <taxon>Sar</taxon>
        <taxon>Stramenopiles</taxon>
        <taxon>Oomycota</taxon>
        <taxon>Peronosporomycetes</taxon>
        <taxon>Pythiales</taxon>
        <taxon>Pythiaceae</taxon>
        <taxon>Pythium</taxon>
    </lineage>
</organism>
<dbReference type="PANTHER" id="PTHR12406:SF42">
    <property type="entry name" value="PNPLA DOMAIN-CONTAINING PROTEIN"/>
    <property type="match status" value="1"/>
</dbReference>
<feature type="compositionally biased region" description="Basic residues" evidence="1">
    <location>
        <begin position="1"/>
        <end position="12"/>
    </location>
</feature>
<dbReference type="GO" id="GO:0004806">
    <property type="term" value="F:triacylglycerol lipase activity"/>
    <property type="evidence" value="ECO:0007669"/>
    <property type="project" value="TreeGrafter"/>
</dbReference>
<gene>
    <name evidence="3" type="ORF">P43SY_001196</name>
</gene>
<dbReference type="GO" id="GO:0005811">
    <property type="term" value="C:lipid droplet"/>
    <property type="evidence" value="ECO:0007669"/>
    <property type="project" value="TreeGrafter"/>
</dbReference>
<accession>A0AAD5Q8U3</accession>
<evidence type="ECO:0000313" key="4">
    <source>
        <dbReference type="Proteomes" id="UP001209570"/>
    </source>
</evidence>
<dbReference type="InterPro" id="IPR033562">
    <property type="entry name" value="PLPL"/>
</dbReference>
<sequence>MAPAGLKRRSRPARTADDCGSECSTAMSDTSAQSSRSSSPVSTTPRDPTKVNPSSFSFACGGWLKMYLFGVAKALQEHDLDRDAEVIGCSAGALAAAAMALRLSPFYCTSADIKPSRYVPMWWALYPPTVRDVEWLFDLGYEDGLAWVAKTGKAKHAIVVPTKGASYDGAWTTTVGRVIGYRGVESRVLDVLFVCLFVCLWKPLAFILLYLELYLHVAIAGGKAAIFAAAAKFMFSVATISVIATALATHSLQDTILFVLGLVGVGAFLGVLVLLCGGSHAAASVASRDWQKCRACLRNITSLSLFLRSIPIVGSTIEIKRHEYLLEHSLVYRLTLHFV</sequence>
<dbReference type="GO" id="GO:0019433">
    <property type="term" value="P:triglyceride catabolic process"/>
    <property type="evidence" value="ECO:0007669"/>
    <property type="project" value="TreeGrafter"/>
</dbReference>
<feature type="compositionally biased region" description="Low complexity" evidence="1">
    <location>
        <begin position="28"/>
        <end position="46"/>
    </location>
</feature>
<dbReference type="InterPro" id="IPR016035">
    <property type="entry name" value="Acyl_Trfase/lysoPLipase"/>
</dbReference>
<feature type="transmembrane region" description="Helical" evidence="2">
    <location>
        <begin position="225"/>
        <end position="248"/>
    </location>
</feature>
<dbReference type="GO" id="GO:0005737">
    <property type="term" value="C:cytoplasm"/>
    <property type="evidence" value="ECO:0007669"/>
    <property type="project" value="TreeGrafter"/>
</dbReference>
<keyword evidence="2" id="KW-0472">Membrane</keyword>
<keyword evidence="2" id="KW-1133">Transmembrane helix</keyword>
<dbReference type="Gene3D" id="3.40.1090.10">
    <property type="entry name" value="Cytosolic phospholipase A2 catalytic domain"/>
    <property type="match status" value="1"/>
</dbReference>
<feature type="transmembrane region" description="Helical" evidence="2">
    <location>
        <begin position="255"/>
        <end position="275"/>
    </location>
</feature>
<dbReference type="SUPFAM" id="SSF52151">
    <property type="entry name" value="FabD/lysophospholipase-like"/>
    <property type="match status" value="1"/>
</dbReference>
<name>A0AAD5Q8U3_PYTIN</name>
<evidence type="ECO:0008006" key="5">
    <source>
        <dbReference type="Google" id="ProtNLM"/>
    </source>
</evidence>
<evidence type="ECO:0000256" key="1">
    <source>
        <dbReference type="SAM" id="MobiDB-lite"/>
    </source>
</evidence>
<dbReference type="EMBL" id="JAKCXM010000051">
    <property type="protein sequence ID" value="KAJ0405052.1"/>
    <property type="molecule type" value="Genomic_DNA"/>
</dbReference>
<dbReference type="Proteomes" id="UP001209570">
    <property type="component" value="Unassembled WGS sequence"/>
</dbReference>
<comment type="caution">
    <text evidence="3">The sequence shown here is derived from an EMBL/GenBank/DDBJ whole genome shotgun (WGS) entry which is preliminary data.</text>
</comment>
<feature type="transmembrane region" description="Helical" evidence="2">
    <location>
        <begin position="191"/>
        <end position="213"/>
    </location>
</feature>
<dbReference type="PANTHER" id="PTHR12406">
    <property type="entry name" value="CALCIUM-INDEPENDENT PHOSPHOLIPASE A2 IPLA2 -RELATED"/>
    <property type="match status" value="1"/>
</dbReference>
<keyword evidence="2" id="KW-0812">Transmembrane</keyword>
<reference evidence="3" key="1">
    <citation type="submission" date="2021-12" db="EMBL/GenBank/DDBJ databases">
        <title>Prjna785345.</title>
        <authorList>
            <person name="Rujirawat T."/>
            <person name="Krajaejun T."/>
        </authorList>
    </citation>
    <scope>NUCLEOTIDE SEQUENCE</scope>
    <source>
        <strain evidence="3">Pi057C3</strain>
    </source>
</reference>
<protein>
    <recommendedName>
        <fullName evidence="5">PNPLA domain-containing protein</fullName>
    </recommendedName>
</protein>
<proteinExistence type="predicted"/>
<dbReference type="GO" id="GO:0016020">
    <property type="term" value="C:membrane"/>
    <property type="evidence" value="ECO:0007669"/>
    <property type="project" value="TreeGrafter"/>
</dbReference>
<dbReference type="AlphaFoldDB" id="A0AAD5Q8U3"/>
<evidence type="ECO:0000313" key="3">
    <source>
        <dbReference type="EMBL" id="KAJ0405052.1"/>
    </source>
</evidence>
<keyword evidence="4" id="KW-1185">Reference proteome</keyword>
<dbReference type="GO" id="GO:0055088">
    <property type="term" value="P:lipid homeostasis"/>
    <property type="evidence" value="ECO:0007669"/>
    <property type="project" value="TreeGrafter"/>
</dbReference>
<feature type="region of interest" description="Disordered" evidence="1">
    <location>
        <begin position="1"/>
        <end position="50"/>
    </location>
</feature>